<keyword evidence="2" id="KW-1185">Reference proteome</keyword>
<dbReference type="Proteomes" id="UP000054359">
    <property type="component" value="Unassembled WGS sequence"/>
</dbReference>
<sequence>MHDHIADFVFPGKDLVSQGSINCCCWTNPAGGLIFYFKCK</sequence>
<evidence type="ECO:0000313" key="2">
    <source>
        <dbReference type="Proteomes" id="UP000054359"/>
    </source>
</evidence>
<proteinExistence type="predicted"/>
<dbReference type="EMBL" id="KL812231">
    <property type="protein sequence ID" value="KFM83154.1"/>
    <property type="molecule type" value="Genomic_DNA"/>
</dbReference>
<organism evidence="1 2">
    <name type="scientific">Stegodyphus mimosarum</name>
    <name type="common">African social velvet spider</name>
    <dbReference type="NCBI Taxonomy" id="407821"/>
    <lineage>
        <taxon>Eukaryota</taxon>
        <taxon>Metazoa</taxon>
        <taxon>Ecdysozoa</taxon>
        <taxon>Arthropoda</taxon>
        <taxon>Chelicerata</taxon>
        <taxon>Arachnida</taxon>
        <taxon>Araneae</taxon>
        <taxon>Araneomorphae</taxon>
        <taxon>Entelegynae</taxon>
        <taxon>Eresoidea</taxon>
        <taxon>Eresidae</taxon>
        <taxon>Stegodyphus</taxon>
    </lineage>
</organism>
<accession>A0A087V0L5</accession>
<evidence type="ECO:0000313" key="1">
    <source>
        <dbReference type="EMBL" id="KFM83154.1"/>
    </source>
</evidence>
<gene>
    <name evidence="1" type="ORF">X975_05915</name>
</gene>
<protein>
    <submittedName>
        <fullName evidence="1">Uncharacterized protein</fullName>
    </submittedName>
</protein>
<dbReference type="AlphaFoldDB" id="A0A087V0L5"/>
<name>A0A087V0L5_STEMI</name>
<feature type="non-terminal residue" evidence="1">
    <location>
        <position position="40"/>
    </location>
</feature>
<reference evidence="1 2" key="1">
    <citation type="submission" date="2013-11" db="EMBL/GenBank/DDBJ databases">
        <title>Genome sequencing of Stegodyphus mimosarum.</title>
        <authorList>
            <person name="Bechsgaard J."/>
        </authorList>
    </citation>
    <scope>NUCLEOTIDE SEQUENCE [LARGE SCALE GENOMIC DNA]</scope>
</reference>